<feature type="domain" description="Nrap protein" evidence="14">
    <location>
        <begin position="457"/>
        <end position="619"/>
    </location>
</feature>
<dbReference type="PANTHER" id="PTHR17972:SF0">
    <property type="entry name" value="NUCLEOLAR PROTEIN 6"/>
    <property type="match status" value="1"/>
</dbReference>
<accession>A0A8X6P4V0</accession>
<evidence type="ECO:0000256" key="6">
    <source>
        <dbReference type="ARBA" id="ARBA00022884"/>
    </source>
</evidence>
<evidence type="ECO:0000256" key="7">
    <source>
        <dbReference type="ARBA" id="ARBA00023242"/>
    </source>
</evidence>
<comment type="subunit">
    <text evidence="9">Part of the small subunit (SSU) processome, composed of more than 70 proteins and the RNA chaperone small nucleolar RNA (snoRNA) U3.</text>
</comment>
<feature type="domain" description="Nrap protein" evidence="16">
    <location>
        <begin position="848"/>
        <end position="1001"/>
    </location>
</feature>
<dbReference type="Gene3D" id="3.30.70.3030">
    <property type="match status" value="1"/>
</dbReference>
<feature type="domain" description="Nrap protein" evidence="13">
    <location>
        <begin position="309"/>
        <end position="452"/>
    </location>
</feature>
<evidence type="ECO:0000259" key="17">
    <source>
        <dbReference type="Pfam" id="PF17407"/>
    </source>
</evidence>
<dbReference type="InterPro" id="IPR035369">
    <property type="entry name" value="Nrap_D4"/>
</dbReference>
<organism evidence="18 19">
    <name type="scientific">Nephila pilipes</name>
    <name type="common">Giant wood spider</name>
    <name type="synonym">Nephila maculata</name>
    <dbReference type="NCBI Taxonomy" id="299642"/>
    <lineage>
        <taxon>Eukaryota</taxon>
        <taxon>Metazoa</taxon>
        <taxon>Ecdysozoa</taxon>
        <taxon>Arthropoda</taxon>
        <taxon>Chelicerata</taxon>
        <taxon>Arachnida</taxon>
        <taxon>Araneae</taxon>
        <taxon>Araneomorphae</taxon>
        <taxon>Entelegynae</taxon>
        <taxon>Araneoidea</taxon>
        <taxon>Nephilidae</taxon>
        <taxon>Nephila</taxon>
    </lineage>
</organism>
<dbReference type="InterPro" id="IPR035371">
    <property type="entry name" value="Nrap_D6"/>
</dbReference>
<proteinExistence type="inferred from homology"/>
<name>A0A8X6P4V0_NEPPI</name>
<dbReference type="Pfam" id="PF17404">
    <property type="entry name" value="Nrap_D3"/>
    <property type="match status" value="1"/>
</dbReference>
<feature type="region of interest" description="Disordered" evidence="11">
    <location>
        <begin position="1"/>
        <end position="46"/>
    </location>
</feature>
<reference evidence="18" key="1">
    <citation type="submission" date="2020-08" db="EMBL/GenBank/DDBJ databases">
        <title>Multicomponent nature underlies the extraordinary mechanical properties of spider dragline silk.</title>
        <authorList>
            <person name="Kono N."/>
            <person name="Nakamura H."/>
            <person name="Mori M."/>
            <person name="Yoshida Y."/>
            <person name="Ohtoshi R."/>
            <person name="Malay A.D."/>
            <person name="Moran D.A.P."/>
            <person name="Tomita M."/>
            <person name="Numata K."/>
            <person name="Arakawa K."/>
        </authorList>
    </citation>
    <scope>NUCLEOTIDE SEQUENCE</scope>
</reference>
<dbReference type="GO" id="GO:0006409">
    <property type="term" value="P:tRNA export from nucleus"/>
    <property type="evidence" value="ECO:0007669"/>
    <property type="project" value="TreeGrafter"/>
</dbReference>
<keyword evidence="5" id="KW-0158">Chromosome</keyword>
<dbReference type="Gene3D" id="1.10.1410.10">
    <property type="match status" value="2"/>
</dbReference>
<evidence type="ECO:0000313" key="18">
    <source>
        <dbReference type="EMBL" id="GFT46622.1"/>
    </source>
</evidence>
<dbReference type="InterPro" id="IPR035367">
    <property type="entry name" value="Nrap_D2"/>
</dbReference>
<dbReference type="InterPro" id="IPR035368">
    <property type="entry name" value="Nrap_D3"/>
</dbReference>
<comment type="caution">
    <text evidence="18">The sequence shown here is derived from an EMBL/GenBank/DDBJ whole genome shotgun (WGS) entry which is preliminary data.</text>
</comment>
<dbReference type="GO" id="GO:0032040">
    <property type="term" value="C:small-subunit processome"/>
    <property type="evidence" value="ECO:0007669"/>
    <property type="project" value="TreeGrafter"/>
</dbReference>
<feature type="domain" description="Nrap protein" evidence="15">
    <location>
        <begin position="650"/>
        <end position="846"/>
    </location>
</feature>
<dbReference type="Pfam" id="PF17405">
    <property type="entry name" value="Nrap_D4"/>
    <property type="match status" value="1"/>
</dbReference>
<keyword evidence="6 10" id="KW-0694">RNA-binding</keyword>
<dbReference type="EMBL" id="BMAW01064715">
    <property type="protein sequence ID" value="GFT46622.1"/>
    <property type="molecule type" value="Genomic_DNA"/>
</dbReference>
<evidence type="ECO:0000256" key="1">
    <source>
        <dbReference type="ARBA" id="ARBA00004286"/>
    </source>
</evidence>
<dbReference type="Pfam" id="PF03813">
    <property type="entry name" value="Nrap"/>
    <property type="match status" value="1"/>
</dbReference>
<dbReference type="OrthoDB" id="10251401at2759"/>
<dbReference type="GO" id="GO:0003723">
    <property type="term" value="F:RNA binding"/>
    <property type="evidence" value="ECO:0007669"/>
    <property type="project" value="UniProtKB-KW"/>
</dbReference>
<comment type="function">
    <text evidence="8">Part of the small subunit (SSU) processome, first precursor of the small eukaryotic ribosomal subunit. During the assembly of the SSU processome in the nucleolus, many ribosome biogenesis factors, an RNA chaperone and ribosomal proteins associate with the nascent pre-rRNA and work in concert to generate RNA folding, modifications, rearrangements and cleavage as well as targeted degradation of pre-ribosomal RNA by the RNA exosome.</text>
</comment>
<dbReference type="GO" id="GO:0006364">
    <property type="term" value="P:rRNA processing"/>
    <property type="evidence" value="ECO:0007669"/>
    <property type="project" value="TreeGrafter"/>
</dbReference>
<dbReference type="SUPFAM" id="SSF81631">
    <property type="entry name" value="PAP/OAS1 substrate-binding domain"/>
    <property type="match status" value="1"/>
</dbReference>
<dbReference type="Pfam" id="PF17407">
    <property type="entry name" value="Nrap_D6"/>
    <property type="match status" value="1"/>
</dbReference>
<keyword evidence="7 10" id="KW-0539">Nucleus</keyword>
<dbReference type="AlphaFoldDB" id="A0A8X6P4V0"/>
<evidence type="ECO:0000256" key="3">
    <source>
        <dbReference type="ARBA" id="ARBA00006674"/>
    </source>
</evidence>
<evidence type="ECO:0000256" key="2">
    <source>
        <dbReference type="ARBA" id="ARBA00004604"/>
    </source>
</evidence>
<dbReference type="GO" id="GO:0005694">
    <property type="term" value="C:chromosome"/>
    <property type="evidence" value="ECO:0007669"/>
    <property type="project" value="UniProtKB-SubCell"/>
</dbReference>
<dbReference type="PANTHER" id="PTHR17972">
    <property type="entry name" value="NUCLEOLAR RNA-ASSOCIATED PROTEIN"/>
    <property type="match status" value="1"/>
</dbReference>
<feature type="domain" description="Nrap protein" evidence="17">
    <location>
        <begin position="1004"/>
        <end position="1135"/>
    </location>
</feature>
<protein>
    <recommendedName>
        <fullName evidence="4 10">Nucleolar protein 6</fullName>
    </recommendedName>
</protein>
<dbReference type="Pfam" id="PF17406">
    <property type="entry name" value="Nrap_D5"/>
    <property type="match status" value="1"/>
</dbReference>
<evidence type="ECO:0000256" key="11">
    <source>
        <dbReference type="SAM" id="MobiDB-lite"/>
    </source>
</evidence>
<evidence type="ECO:0000256" key="5">
    <source>
        <dbReference type="ARBA" id="ARBA00022454"/>
    </source>
</evidence>
<dbReference type="InterPro" id="IPR035370">
    <property type="entry name" value="Nrap_D5"/>
</dbReference>
<evidence type="ECO:0000256" key="10">
    <source>
        <dbReference type="RuleBase" id="RU364032"/>
    </source>
</evidence>
<feature type="compositionally biased region" description="Polar residues" evidence="11">
    <location>
        <begin position="10"/>
        <end position="31"/>
    </location>
</feature>
<feature type="compositionally biased region" description="Basic residues" evidence="11">
    <location>
        <begin position="32"/>
        <end position="46"/>
    </location>
</feature>
<evidence type="ECO:0000313" key="19">
    <source>
        <dbReference type="Proteomes" id="UP000887013"/>
    </source>
</evidence>
<sequence length="1145" mass="131759">MFLTGKRISSKMQETPMVVSNDSDSQRGQTNTKRRRISQLPNKRRKVRVQNVPTAEEINNLRETETKFQSNLFKMQIEELMKELKQKTPEKDIFQHWLQTLKDHLMKIPCSSLSAIEDFSLGKSVQIPILQTPKRTKGNFKFIPPTKIKEIGSYIYETMCSSKPVIDVAVEIPKECWESMDYLNYRYHRKRAFYLAYIANSLLDVDFIHSLKFSYQNECYLKPILLVTPKNFEDVSVSLTAYPNSDVFKSNRFNPSKSNVRSSWFFETNKDADLESLEPTPFYNASVSSDILLPTLNEYLMEHLGAQSIKDGIILVKLWSIQRGLTEGYGRLNGFILTMFVAYLLKKQKISHLMSAYQIFRSALLGLLREDWIESGITLCDKPATEELQKELSLETLRTHYNVVFADISGYCNICYYVTRETFLRIQHEAKLALQILDEGSPESFSFLFINKVIPTRKFEYLLHFNSQKNLKKYLKKLCAKEDLQKKQLNYGENTVAALFPILLDILKKGLNNRIILMDVMKTTVTPWSVSEIPPNTDLGQVTIGFLLNPEVSLNNIEKGPVADDPKAKEFREFWGERSELRRFQDGTIREAVYWPAVSIAERRKVFYSIIGDILKKHINADQNHFAISGTEVDHVLEVPDFILSSDFPTCGTGEEAHITIMQSFNTLCKQLHNLKGLPLLIASIQGVSPCFRFSDVFPPLSVIHEADRKNSFVKGHILKLCINGVGVPSYTPALKAIINLEGSGKWPDDVEAIRRVKAEFHIEIAKLVNLELSLMTMPFTTHTDIFKDGFVFRFEVACHKEIFLLKQIKTANGTLKIQDNAESKKLEMSTEILPKLNSILHGIHQQHNTFGTACQLAKRWISAHLKHEFIHDVTVELLIASLYIHPEPYTCPCSPQIAFIRFLTLLISHDWTTTPIVLNLNNEFKTENINEIYETFTSQRSSLPPMVIVSPLDRRGNMWTKNRPPAPILKRITILAEASLKILDAVLNKAQIFGIKTIFRAPLESYDVLIYLKRTEISRLRCGIDISKKDKLPVYKPYKHERNELFPILEYNPVERYLDELRHNFGEYAFFLYDVYGGDFIAVVWKESSFAPKKLKVFNINSQTLHANGTQVIPDVERILEDFEILGSRLVQKIVKQTRNWQIP</sequence>
<feature type="domain" description="Nrap protein" evidence="12">
    <location>
        <begin position="166"/>
        <end position="301"/>
    </location>
</feature>
<evidence type="ECO:0000259" key="13">
    <source>
        <dbReference type="Pfam" id="PF17403"/>
    </source>
</evidence>
<dbReference type="GO" id="GO:0034456">
    <property type="term" value="C:UTP-C complex"/>
    <property type="evidence" value="ECO:0007669"/>
    <property type="project" value="TreeGrafter"/>
</dbReference>
<keyword evidence="19" id="KW-1185">Reference proteome</keyword>
<dbReference type="InterPro" id="IPR005554">
    <property type="entry name" value="NOL6/Upt22"/>
</dbReference>
<dbReference type="GO" id="GO:0032545">
    <property type="term" value="C:CURI complex"/>
    <property type="evidence" value="ECO:0007669"/>
    <property type="project" value="TreeGrafter"/>
</dbReference>
<gene>
    <name evidence="18" type="primary">nol6</name>
    <name evidence="18" type="ORF">NPIL_488101</name>
</gene>
<evidence type="ECO:0000256" key="4">
    <source>
        <dbReference type="ARBA" id="ARBA00016437"/>
    </source>
</evidence>
<evidence type="ECO:0000259" key="14">
    <source>
        <dbReference type="Pfam" id="PF17404"/>
    </source>
</evidence>
<evidence type="ECO:0000259" key="12">
    <source>
        <dbReference type="Pfam" id="PF03813"/>
    </source>
</evidence>
<dbReference type="InterPro" id="IPR035082">
    <property type="entry name" value="Nrap_D1"/>
</dbReference>
<comment type="subcellular location">
    <subcellularLocation>
        <location evidence="1">Chromosome</location>
    </subcellularLocation>
    <subcellularLocation>
        <location evidence="2 10">Nucleus</location>
        <location evidence="2 10">Nucleolus</location>
    </subcellularLocation>
</comment>
<evidence type="ECO:0000259" key="15">
    <source>
        <dbReference type="Pfam" id="PF17405"/>
    </source>
</evidence>
<dbReference type="Pfam" id="PF17403">
    <property type="entry name" value="Nrap_D2"/>
    <property type="match status" value="1"/>
</dbReference>
<evidence type="ECO:0000259" key="16">
    <source>
        <dbReference type="Pfam" id="PF17406"/>
    </source>
</evidence>
<evidence type="ECO:0000256" key="9">
    <source>
        <dbReference type="ARBA" id="ARBA00035020"/>
    </source>
</evidence>
<evidence type="ECO:0000256" key="8">
    <source>
        <dbReference type="ARBA" id="ARBA00035000"/>
    </source>
</evidence>
<comment type="similarity">
    <text evidence="3 10">Belongs to the NRAP family.</text>
</comment>
<dbReference type="Proteomes" id="UP000887013">
    <property type="component" value="Unassembled WGS sequence"/>
</dbReference>